<evidence type="ECO:0000313" key="2">
    <source>
        <dbReference type="Proteomes" id="UP000182062"/>
    </source>
</evidence>
<sequence length="79" mass="9083">MLCFGLRRGWIYGIWTEIGVGCMGDMDLSTKNRGLPTIIWIYQQKFRFTNKNHALTGNSSKIDIIHARFIEGQCYLPAD</sequence>
<accession>A0A1J6W562</accession>
<gene>
    <name evidence="1" type="ORF">BHE18_18495</name>
</gene>
<keyword evidence="2" id="KW-1185">Reference proteome</keyword>
<dbReference type="AlphaFoldDB" id="A0A1J6W562"/>
<protein>
    <submittedName>
        <fullName evidence="1">Uncharacterized protein</fullName>
    </submittedName>
</protein>
<comment type="caution">
    <text evidence="1">The sequence shown here is derived from an EMBL/GenBank/DDBJ whole genome shotgun (WGS) entry which is preliminary data.</text>
</comment>
<dbReference type="EMBL" id="MINN01000071">
    <property type="protein sequence ID" value="OIU72765.1"/>
    <property type="molecule type" value="Genomic_DNA"/>
</dbReference>
<evidence type="ECO:0000313" key="1">
    <source>
        <dbReference type="EMBL" id="OIU72765.1"/>
    </source>
</evidence>
<name>A0A1J6W562_9BACI</name>
<dbReference type="Proteomes" id="UP000182062">
    <property type="component" value="Unassembled WGS sequence"/>
</dbReference>
<organism evidence="1 2">
    <name type="scientific">Rossellomorea aquimaris</name>
    <dbReference type="NCBI Taxonomy" id="189382"/>
    <lineage>
        <taxon>Bacteria</taxon>
        <taxon>Bacillati</taxon>
        <taxon>Bacillota</taxon>
        <taxon>Bacilli</taxon>
        <taxon>Bacillales</taxon>
        <taxon>Bacillaceae</taxon>
        <taxon>Rossellomorea</taxon>
    </lineage>
</organism>
<proteinExistence type="predicted"/>
<reference evidence="1 2" key="1">
    <citation type="submission" date="2016-09" db="EMBL/GenBank/DDBJ databases">
        <title>Bacillus aquimaris SAMM genome sequence reveals colonization and biosurfactant production capacities.</title>
        <authorList>
            <person name="Waghmode S.R."/>
            <person name="Suryavanshi M.V."/>
        </authorList>
    </citation>
    <scope>NUCLEOTIDE SEQUENCE [LARGE SCALE GENOMIC DNA]</scope>
    <source>
        <strain evidence="1 2">SAMM</strain>
    </source>
</reference>